<accession>A0A9P9YJD8</accession>
<proteinExistence type="predicted"/>
<protein>
    <submittedName>
        <fullName evidence="2">Uncharacterized protein</fullName>
    </submittedName>
</protein>
<evidence type="ECO:0000256" key="1">
    <source>
        <dbReference type="SAM" id="SignalP"/>
    </source>
</evidence>
<evidence type="ECO:0000313" key="3">
    <source>
        <dbReference type="Proteomes" id="UP001059596"/>
    </source>
</evidence>
<feature type="non-terminal residue" evidence="2">
    <location>
        <position position="1"/>
    </location>
</feature>
<comment type="caution">
    <text evidence="2">The sequence shown here is derived from an EMBL/GenBank/DDBJ whole genome shotgun (WGS) entry which is preliminary data.</text>
</comment>
<evidence type="ECO:0000313" key="2">
    <source>
        <dbReference type="EMBL" id="KAI8037813.1"/>
    </source>
</evidence>
<name>A0A9P9YJD8_9MUSC</name>
<feature type="chain" id="PRO_5040285232" evidence="1">
    <location>
        <begin position="22"/>
        <end position="48"/>
    </location>
</feature>
<dbReference type="AlphaFoldDB" id="A0A9P9YJD8"/>
<gene>
    <name evidence="2" type="ORF">M5D96_009314</name>
</gene>
<reference evidence="2" key="1">
    <citation type="journal article" date="2023" name="Genome Biol. Evol.">
        <title>Long-read-based Genome Assembly of Drosophila gunungcola Reveals Fewer Chemosensory Genes in Flower-breeding Species.</title>
        <authorList>
            <person name="Negi A."/>
            <person name="Liao B.Y."/>
            <person name="Yeh S.D."/>
        </authorList>
    </citation>
    <scope>NUCLEOTIDE SEQUENCE</scope>
    <source>
        <strain evidence="2">Sukarami</strain>
    </source>
</reference>
<keyword evidence="3" id="KW-1185">Reference proteome</keyword>
<dbReference type="Proteomes" id="UP001059596">
    <property type="component" value="Unassembled WGS sequence"/>
</dbReference>
<organism evidence="2 3">
    <name type="scientific">Drosophila gunungcola</name>
    <name type="common">fruit fly</name>
    <dbReference type="NCBI Taxonomy" id="103775"/>
    <lineage>
        <taxon>Eukaryota</taxon>
        <taxon>Metazoa</taxon>
        <taxon>Ecdysozoa</taxon>
        <taxon>Arthropoda</taxon>
        <taxon>Hexapoda</taxon>
        <taxon>Insecta</taxon>
        <taxon>Pterygota</taxon>
        <taxon>Neoptera</taxon>
        <taxon>Endopterygota</taxon>
        <taxon>Diptera</taxon>
        <taxon>Brachycera</taxon>
        <taxon>Muscomorpha</taxon>
        <taxon>Ephydroidea</taxon>
        <taxon>Drosophilidae</taxon>
        <taxon>Drosophila</taxon>
        <taxon>Sophophora</taxon>
    </lineage>
</organism>
<keyword evidence="1" id="KW-0732">Signal</keyword>
<dbReference type="EMBL" id="JAMKOV010000010">
    <property type="protein sequence ID" value="KAI8037813.1"/>
    <property type="molecule type" value="Genomic_DNA"/>
</dbReference>
<sequence>RFCAALLCSALLCLFVTTKFSLRPLSYRPNPPFAALDHLESVPTDSFP</sequence>
<feature type="signal peptide" evidence="1">
    <location>
        <begin position="1"/>
        <end position="21"/>
    </location>
</feature>